<name>A0A1H0CSH1_9ACTN</name>
<dbReference type="NCBIfam" id="TIGR00229">
    <property type="entry name" value="sensory_box"/>
    <property type="match status" value="2"/>
</dbReference>
<protein>
    <submittedName>
        <fullName evidence="2">PAS domain S-box-containing protein</fullName>
    </submittedName>
</protein>
<dbReference type="InterPro" id="IPR000014">
    <property type="entry name" value="PAS"/>
</dbReference>
<dbReference type="GeneID" id="40833903"/>
<dbReference type="Pfam" id="PF00989">
    <property type="entry name" value="PAS"/>
    <property type="match status" value="1"/>
</dbReference>
<dbReference type="AlphaFoldDB" id="A0A1H0CSH1"/>
<dbReference type="Gene3D" id="3.30.450.20">
    <property type="entry name" value="PAS domain"/>
    <property type="match status" value="2"/>
</dbReference>
<dbReference type="InterPro" id="IPR052155">
    <property type="entry name" value="Biofilm_reg_signaling"/>
</dbReference>
<dbReference type="SUPFAM" id="SSF55785">
    <property type="entry name" value="PYP-like sensor domain (PAS domain)"/>
    <property type="match status" value="2"/>
</dbReference>
<dbReference type="GO" id="GO:0006355">
    <property type="term" value="P:regulation of DNA-templated transcription"/>
    <property type="evidence" value="ECO:0007669"/>
    <property type="project" value="InterPro"/>
</dbReference>
<evidence type="ECO:0000259" key="1">
    <source>
        <dbReference type="PROSITE" id="PS50112"/>
    </source>
</evidence>
<dbReference type="PROSITE" id="PS50112">
    <property type="entry name" value="PAS"/>
    <property type="match status" value="1"/>
</dbReference>
<dbReference type="EMBL" id="FNHI01000031">
    <property type="protein sequence ID" value="SDN60823.1"/>
    <property type="molecule type" value="Genomic_DNA"/>
</dbReference>
<dbReference type="InterPro" id="IPR013656">
    <property type="entry name" value="PAS_4"/>
</dbReference>
<reference evidence="3" key="1">
    <citation type="submission" date="2016-10" db="EMBL/GenBank/DDBJ databases">
        <authorList>
            <person name="Varghese N."/>
            <person name="Submissions S."/>
        </authorList>
    </citation>
    <scope>NUCLEOTIDE SEQUENCE [LARGE SCALE GENOMIC DNA]</scope>
    <source>
        <strain evidence="3">CGMCC 4.7042</strain>
    </source>
</reference>
<dbReference type="InterPro" id="IPR003018">
    <property type="entry name" value="GAF"/>
</dbReference>
<dbReference type="Pfam" id="PF08448">
    <property type="entry name" value="PAS_4"/>
    <property type="match status" value="1"/>
</dbReference>
<dbReference type="Gene3D" id="3.30.450.40">
    <property type="match status" value="1"/>
</dbReference>
<evidence type="ECO:0000313" key="3">
    <source>
        <dbReference type="Proteomes" id="UP000199063"/>
    </source>
</evidence>
<sequence>MTTISTGFMTIGDRMNASGVSETAFALFDERGATVAWTQAAERLVGYSAGEVVGRSAALVLPPFAEAGAMSAFVEQCRARNGWSGVTAVRHRDGHTVDVTLRISMLRGRGGTVQWLTSVSDVGVLSGEAVNGAVRGALLTSAPVGISVRDLQLRCFGVNETIEMHDGIPRERRLGRRFTDAMPGAKAEALEAVMRQVLQSGTTKVHEYRTWLPTVLGPERPFAVSFSCLQGADGQALGMCVISADVTECRLARERLTVLGHAGTRLGRTLDVWEIGQALADFAVPLFADFAAVDLEKSIPFSEGAPVRIGPVGERLPVLRRAGLASVREGVQDSPWARGDAVPLPPGSPVTEVLSTGRSHLEPIMDTAAGTWLDEEPLRARMIHESGMHSLMVVPIRTRRALLGVVVFTRSENPVPFQEIDLLLAEELVG</sequence>
<dbReference type="InterPro" id="IPR035965">
    <property type="entry name" value="PAS-like_dom_sf"/>
</dbReference>
<dbReference type="SMART" id="SM00091">
    <property type="entry name" value="PAS"/>
    <property type="match status" value="2"/>
</dbReference>
<dbReference type="CDD" id="cd00130">
    <property type="entry name" value="PAS"/>
    <property type="match status" value="2"/>
</dbReference>
<dbReference type="STRING" id="1196353.SAMN05444921_1311"/>
<feature type="domain" description="PAS" evidence="1">
    <location>
        <begin position="29"/>
        <end position="62"/>
    </location>
</feature>
<keyword evidence="3" id="KW-1185">Reference proteome</keyword>
<proteinExistence type="predicted"/>
<accession>A0A1H0CSH1</accession>
<gene>
    <name evidence="2" type="ORF">SAMN05444921_1311</name>
</gene>
<dbReference type="RefSeq" id="WP_244529840.1">
    <property type="nucleotide sequence ID" value="NZ_FNHI01000031.1"/>
</dbReference>
<organism evidence="2 3">
    <name type="scientific">Streptomyces wuyuanensis</name>
    <dbReference type="NCBI Taxonomy" id="1196353"/>
    <lineage>
        <taxon>Bacteria</taxon>
        <taxon>Bacillati</taxon>
        <taxon>Actinomycetota</taxon>
        <taxon>Actinomycetes</taxon>
        <taxon>Kitasatosporales</taxon>
        <taxon>Streptomycetaceae</taxon>
        <taxon>Streptomyces</taxon>
    </lineage>
</organism>
<dbReference type="PANTHER" id="PTHR44757">
    <property type="entry name" value="DIGUANYLATE CYCLASE DGCP"/>
    <property type="match status" value="1"/>
</dbReference>
<dbReference type="SUPFAM" id="SSF55781">
    <property type="entry name" value="GAF domain-like"/>
    <property type="match status" value="1"/>
</dbReference>
<evidence type="ECO:0000313" key="2">
    <source>
        <dbReference type="EMBL" id="SDN60823.1"/>
    </source>
</evidence>
<dbReference type="PANTHER" id="PTHR44757:SF2">
    <property type="entry name" value="BIOFILM ARCHITECTURE MAINTENANCE PROTEIN MBAA"/>
    <property type="match status" value="1"/>
</dbReference>
<dbReference type="Proteomes" id="UP000199063">
    <property type="component" value="Unassembled WGS sequence"/>
</dbReference>
<dbReference type="Pfam" id="PF01590">
    <property type="entry name" value="GAF"/>
    <property type="match status" value="1"/>
</dbReference>
<feature type="non-terminal residue" evidence="2">
    <location>
        <position position="430"/>
    </location>
</feature>
<dbReference type="InterPro" id="IPR013767">
    <property type="entry name" value="PAS_fold"/>
</dbReference>
<dbReference type="InterPro" id="IPR029016">
    <property type="entry name" value="GAF-like_dom_sf"/>
</dbReference>